<name>A0A1D8A2Q8_9SPHN</name>
<dbReference type="AlphaFoldDB" id="A0A1D8A2Q8"/>
<feature type="chain" id="PRO_5009104707" evidence="1">
    <location>
        <begin position="25"/>
        <end position="95"/>
    </location>
</feature>
<keyword evidence="1" id="KW-0732">Signal</keyword>
<dbReference type="RefSeq" id="WP_069707842.1">
    <property type="nucleotide sequence ID" value="NZ_CP017075.1"/>
</dbReference>
<feature type="signal peptide" evidence="1">
    <location>
        <begin position="1"/>
        <end position="24"/>
    </location>
</feature>
<dbReference type="Proteomes" id="UP000094626">
    <property type="component" value="Chromosome"/>
</dbReference>
<reference evidence="3" key="1">
    <citation type="journal article" date="2017" name="J. Biotechnol.">
        <title>Complete genome sequence of Novosphingobium resinovorum SA1, a versatile xenobiotic-degrading bacterium capable of utilizing sulfanilic acid.</title>
        <authorList>
            <person name="Hegedus B."/>
            <person name="Kos P.B."/>
            <person name="Balint B."/>
            <person name="Maroti G."/>
            <person name="Gan H.M."/>
            <person name="Perei K."/>
            <person name="Rakhely G."/>
        </authorList>
    </citation>
    <scope>NUCLEOTIDE SEQUENCE [LARGE SCALE GENOMIC DNA]</scope>
    <source>
        <strain evidence="3">SA1</strain>
    </source>
</reference>
<keyword evidence="3" id="KW-1185">Reference proteome</keyword>
<organism evidence="2 3">
    <name type="scientific">Novosphingobium resinovorum</name>
    <dbReference type="NCBI Taxonomy" id="158500"/>
    <lineage>
        <taxon>Bacteria</taxon>
        <taxon>Pseudomonadati</taxon>
        <taxon>Pseudomonadota</taxon>
        <taxon>Alphaproteobacteria</taxon>
        <taxon>Sphingomonadales</taxon>
        <taxon>Sphingomonadaceae</taxon>
        <taxon>Novosphingobium</taxon>
    </lineage>
</organism>
<gene>
    <name evidence="2" type="ORF">BES08_06200</name>
</gene>
<dbReference type="KEGG" id="nre:BES08_06200"/>
<proteinExistence type="predicted"/>
<dbReference type="EMBL" id="CP017075">
    <property type="protein sequence ID" value="AOR76387.1"/>
    <property type="molecule type" value="Genomic_DNA"/>
</dbReference>
<evidence type="ECO:0000313" key="3">
    <source>
        <dbReference type="Proteomes" id="UP000094626"/>
    </source>
</evidence>
<accession>A0A1D8A2Q8</accession>
<sequence>MKFGLFVAASTAILAAPLPVAAQAAKTDRVYAGCMAADAFWGKCYHSKLVELVVKPFVMDPQSYQMSNHYIRSQTALNAQFLAYLTSKGIETYGL</sequence>
<evidence type="ECO:0000256" key="1">
    <source>
        <dbReference type="SAM" id="SignalP"/>
    </source>
</evidence>
<evidence type="ECO:0000313" key="2">
    <source>
        <dbReference type="EMBL" id="AOR76387.1"/>
    </source>
</evidence>
<protein>
    <submittedName>
        <fullName evidence="2">Uncharacterized protein</fullName>
    </submittedName>
</protein>